<dbReference type="EMBL" id="OBMI01000003">
    <property type="protein sequence ID" value="SOB87513.1"/>
    <property type="molecule type" value="Genomic_DNA"/>
</dbReference>
<evidence type="ECO:0000313" key="1">
    <source>
        <dbReference type="EMBL" id="SOB87513.1"/>
    </source>
</evidence>
<dbReference type="RefSeq" id="WP_097064504.1">
    <property type="nucleotide sequence ID" value="NZ_OBMI01000003.1"/>
</dbReference>
<accession>A0A285R061</accession>
<reference evidence="1 2" key="1">
    <citation type="submission" date="2017-07" db="EMBL/GenBank/DDBJ databases">
        <authorList>
            <person name="Sun Z.S."/>
            <person name="Albrecht U."/>
            <person name="Echele G."/>
            <person name="Lee C.C."/>
        </authorList>
    </citation>
    <scope>NUCLEOTIDE SEQUENCE [LARGE SCALE GENOMIC DNA]</scope>
    <source>
        <strain evidence="1 2">CGMCC 1.12672</strain>
    </source>
</reference>
<sequence>MRISSALLLLIALVGCDGAPEDSGFPGTNAAAPAPERIACARGEGPLAEQCLVERSPAPGGGELLVIHHGDGGFRRLRQAGATVESLDGAVAPTVEMRDSGLDVQVGQDRYRLPTAR</sequence>
<dbReference type="PROSITE" id="PS51257">
    <property type="entry name" value="PROKAR_LIPOPROTEIN"/>
    <property type="match status" value="1"/>
</dbReference>
<name>A0A285R061_9SPHN</name>
<keyword evidence="2" id="KW-1185">Reference proteome</keyword>
<dbReference type="AlphaFoldDB" id="A0A285R061"/>
<evidence type="ECO:0000313" key="2">
    <source>
        <dbReference type="Proteomes" id="UP000219494"/>
    </source>
</evidence>
<gene>
    <name evidence="1" type="ORF">SAMN06297144_2645</name>
</gene>
<evidence type="ECO:0008006" key="3">
    <source>
        <dbReference type="Google" id="ProtNLM"/>
    </source>
</evidence>
<proteinExistence type="predicted"/>
<dbReference type="Proteomes" id="UP000219494">
    <property type="component" value="Unassembled WGS sequence"/>
</dbReference>
<protein>
    <recommendedName>
        <fullName evidence="3">Lipoprotein</fullName>
    </recommendedName>
</protein>
<dbReference type="OrthoDB" id="5402191at2"/>
<organism evidence="1 2">
    <name type="scientific">Sphingomonas guangdongensis</name>
    <dbReference type="NCBI Taxonomy" id="1141890"/>
    <lineage>
        <taxon>Bacteria</taxon>
        <taxon>Pseudomonadati</taxon>
        <taxon>Pseudomonadota</taxon>
        <taxon>Alphaproteobacteria</taxon>
        <taxon>Sphingomonadales</taxon>
        <taxon>Sphingomonadaceae</taxon>
        <taxon>Sphingomonas</taxon>
    </lineage>
</organism>